<organism evidence="2 3">
    <name type="scientific">Desulfobaculum bizertense DSM 18034</name>
    <dbReference type="NCBI Taxonomy" id="1121442"/>
    <lineage>
        <taxon>Bacteria</taxon>
        <taxon>Pseudomonadati</taxon>
        <taxon>Thermodesulfobacteriota</taxon>
        <taxon>Desulfovibrionia</taxon>
        <taxon>Desulfovibrionales</taxon>
        <taxon>Desulfovibrionaceae</taxon>
        <taxon>Desulfobaculum</taxon>
    </lineage>
</organism>
<reference evidence="2 3" key="1">
    <citation type="submission" date="2017-02" db="EMBL/GenBank/DDBJ databases">
        <authorList>
            <person name="Peterson S.W."/>
        </authorList>
    </citation>
    <scope>NUCLEOTIDE SEQUENCE [LARGE SCALE GENOMIC DNA]</scope>
    <source>
        <strain evidence="2 3">DSM 18034</strain>
    </source>
</reference>
<evidence type="ECO:0000313" key="3">
    <source>
        <dbReference type="Proteomes" id="UP000189733"/>
    </source>
</evidence>
<feature type="coiled-coil region" evidence="1">
    <location>
        <begin position="5"/>
        <end position="32"/>
    </location>
</feature>
<dbReference type="OrthoDB" id="5451358at2"/>
<keyword evidence="3" id="KW-1185">Reference proteome</keyword>
<dbReference type="Proteomes" id="UP000189733">
    <property type="component" value="Unassembled WGS sequence"/>
</dbReference>
<keyword evidence="1" id="KW-0175">Coiled coil</keyword>
<dbReference type="AlphaFoldDB" id="A0A1T4VPC6"/>
<dbReference type="InterPro" id="IPR012440">
    <property type="entry name" value="DUF1641"/>
</dbReference>
<dbReference type="RefSeq" id="WP_078684004.1">
    <property type="nucleotide sequence ID" value="NZ_FUYA01000002.1"/>
</dbReference>
<proteinExistence type="predicted"/>
<evidence type="ECO:0000313" key="2">
    <source>
        <dbReference type="EMBL" id="SKA66806.1"/>
    </source>
</evidence>
<gene>
    <name evidence="2" type="ORF">SAMN02745702_00692</name>
</gene>
<dbReference type="STRING" id="1121442.SAMN02745702_00692"/>
<evidence type="ECO:0000256" key="1">
    <source>
        <dbReference type="SAM" id="Coils"/>
    </source>
</evidence>
<sequence length="216" mass="24382">MTSTEERILQRLDEIEKKLDVVHEQAENARELKKDLSPIANDAFKVLLTELGKIDSGFQLEDLFELMRRMMTSVNNITYMLEQLDNIIELWKTVSPLLQHTVPLAIEKLDGLEQQGVFRTYQTMLEVRGKIASTYGPEEIKNMGEAFVFLLGLLNKMGEPHTRELIEKAGDAFAELDLTKTDRVSVFGLAKSLNSPEAKQGLGVMLELTKTLGKLS</sequence>
<name>A0A1T4VPC6_9BACT</name>
<dbReference type="EMBL" id="FUYA01000002">
    <property type="protein sequence ID" value="SKA66806.1"/>
    <property type="molecule type" value="Genomic_DNA"/>
</dbReference>
<protein>
    <submittedName>
        <fullName evidence="2">Uncharacterized conserved protein YjgD, DUF1641 family</fullName>
    </submittedName>
</protein>
<accession>A0A1T4VPC6</accession>
<dbReference type="Pfam" id="PF07849">
    <property type="entry name" value="DUF1641"/>
    <property type="match status" value="1"/>
</dbReference>